<dbReference type="PANTHER" id="PTHR35137:SF1">
    <property type="entry name" value="CHROMOPHORE LYASE CRL, CHLOROPLASTIC"/>
    <property type="match status" value="1"/>
</dbReference>
<evidence type="ECO:0000256" key="2">
    <source>
        <dbReference type="ARBA" id="ARBA00023239"/>
    </source>
</evidence>
<comment type="caution">
    <text evidence="4">The sequence shown here is derived from an EMBL/GenBank/DDBJ whole genome shotgun (WGS) entry which is preliminary data.</text>
</comment>
<dbReference type="InterPro" id="IPR010404">
    <property type="entry name" value="CpcT/CpeT"/>
</dbReference>
<sequence length="209" mass="24243">MTFSPELIALARYLAGEFDNQVQASAEPVWYVHLHLWHRPLPIPLFKDSITFFVEQANALTLDQPYRQRMMQLYSSAESPERLHVQYHMLKDLKAVQGGGCHPDKLRQLTPEQLEFLPGCRLDVTYQQLTANTYHFKASLPENTRCCFTYQNQTIQIDLGFEAMPNEFFSYDKGINPQTGQATWGALLGPFRYVKRQDFSLELSIEPRH</sequence>
<organism evidence="4 5">
    <name type="scientific">Limnoraphis robusta CCNP1315</name>
    <dbReference type="NCBI Taxonomy" id="3110306"/>
    <lineage>
        <taxon>Bacteria</taxon>
        <taxon>Bacillati</taxon>
        <taxon>Cyanobacteriota</taxon>
        <taxon>Cyanophyceae</taxon>
        <taxon>Oscillatoriophycideae</taxon>
        <taxon>Oscillatoriales</taxon>
        <taxon>Sirenicapillariaceae</taxon>
        <taxon>Limnoraphis</taxon>
    </lineage>
</organism>
<reference evidence="4 5" key="1">
    <citation type="submission" date="2023-12" db="EMBL/GenBank/DDBJ databases">
        <title>Baltic Sea Cyanobacteria.</title>
        <authorList>
            <person name="Delbaje E."/>
            <person name="Fewer D.P."/>
            <person name="Shishido T.K."/>
        </authorList>
    </citation>
    <scope>NUCLEOTIDE SEQUENCE [LARGE SCALE GENOMIC DNA]</scope>
    <source>
        <strain evidence="4 5">CCNP 1315</strain>
    </source>
</reference>
<keyword evidence="2 3" id="KW-0456">Lyase</keyword>
<evidence type="ECO:0000256" key="1">
    <source>
        <dbReference type="ARBA" id="ARBA00008206"/>
    </source>
</evidence>
<keyword evidence="5" id="KW-1185">Reference proteome</keyword>
<evidence type="ECO:0000313" key="5">
    <source>
        <dbReference type="Proteomes" id="UP001301728"/>
    </source>
</evidence>
<evidence type="ECO:0000313" key="4">
    <source>
        <dbReference type="EMBL" id="MEA5518236.1"/>
    </source>
</evidence>
<dbReference type="InterPro" id="IPR038672">
    <property type="entry name" value="CpcT/CpeT_sf"/>
</dbReference>
<dbReference type="RefSeq" id="WP_323272439.1">
    <property type="nucleotide sequence ID" value="NZ_JAYGHT010000008.1"/>
</dbReference>
<evidence type="ECO:0000256" key="3">
    <source>
        <dbReference type="HAMAP-Rule" id="MF_01460"/>
    </source>
</evidence>
<proteinExistence type="inferred from homology"/>
<protein>
    <recommendedName>
        <fullName evidence="3">Chromophore lyase CpcT/CpeT</fullName>
        <ecNumber evidence="3">4.-.-.-</ecNumber>
    </recommendedName>
</protein>
<dbReference type="Proteomes" id="UP001301728">
    <property type="component" value="Unassembled WGS sequence"/>
</dbReference>
<dbReference type="EMBL" id="JAYGHT010000008">
    <property type="protein sequence ID" value="MEA5518236.1"/>
    <property type="molecule type" value="Genomic_DNA"/>
</dbReference>
<dbReference type="CDD" id="cd16338">
    <property type="entry name" value="CpcT"/>
    <property type="match status" value="1"/>
</dbReference>
<dbReference type="EC" id="4.-.-.-" evidence="3"/>
<comment type="function">
    <text evidence="3">Covalently attaches a chromophore to Cys residue(s) of phycobiliproteins.</text>
</comment>
<dbReference type="PANTHER" id="PTHR35137">
    <property type="entry name" value="CHROMOPHORE LYASE CRL, CHLOROPLASTIC"/>
    <property type="match status" value="1"/>
</dbReference>
<dbReference type="Pfam" id="PF06206">
    <property type="entry name" value="CpeT"/>
    <property type="match status" value="1"/>
</dbReference>
<accession>A0ABU5TTK4</accession>
<dbReference type="Gene3D" id="2.40.128.590">
    <property type="entry name" value="CpcT/CpeT domain"/>
    <property type="match status" value="1"/>
</dbReference>
<dbReference type="HAMAP" id="MF_01460">
    <property type="entry name" value="Chrphore_lyase_CpxT"/>
    <property type="match status" value="1"/>
</dbReference>
<comment type="similarity">
    <text evidence="1 3">Belongs to the CpcT/CpeT biliprotein lyase family.</text>
</comment>
<dbReference type="GO" id="GO:0016829">
    <property type="term" value="F:lyase activity"/>
    <property type="evidence" value="ECO:0007669"/>
    <property type="project" value="UniProtKB-KW"/>
</dbReference>
<gene>
    <name evidence="3" type="primary">cpcT</name>
    <name evidence="4" type="ORF">VB854_04645</name>
</gene>
<name>A0ABU5TTK4_9CYAN</name>